<dbReference type="Pfam" id="PF02518">
    <property type="entry name" value="HATPase_c"/>
    <property type="match status" value="1"/>
</dbReference>
<dbReference type="CDD" id="cd00075">
    <property type="entry name" value="HATPase"/>
    <property type="match status" value="1"/>
</dbReference>
<dbReference type="PROSITE" id="PS50109">
    <property type="entry name" value="HIS_KIN"/>
    <property type="match status" value="1"/>
</dbReference>
<sequence length="59" mass="6237">MFEPFARLEPWRSRTTEGAGLGLASARAVVRAHGGDVVLVNRTGGGLTAEIDLEQVLTS</sequence>
<keyword evidence="1" id="KW-0808">Transferase</keyword>
<dbReference type="Gene3D" id="3.30.565.10">
    <property type="entry name" value="Histidine kinase-like ATPase, C-terminal domain"/>
    <property type="match status" value="1"/>
</dbReference>
<dbReference type="AlphaFoldDB" id="A0A6J4KLZ8"/>
<dbReference type="SUPFAM" id="SSF55874">
    <property type="entry name" value="ATPase domain of HSP90 chaperone/DNA topoisomerase II/histidine kinase"/>
    <property type="match status" value="1"/>
</dbReference>
<dbReference type="InterPro" id="IPR005467">
    <property type="entry name" value="His_kinase_dom"/>
</dbReference>
<organism evidence="3">
    <name type="scientific">uncultured Chloroflexia bacterium</name>
    <dbReference type="NCBI Taxonomy" id="1672391"/>
    <lineage>
        <taxon>Bacteria</taxon>
        <taxon>Bacillati</taxon>
        <taxon>Chloroflexota</taxon>
        <taxon>Chloroflexia</taxon>
        <taxon>environmental samples</taxon>
    </lineage>
</organism>
<feature type="domain" description="Histidine kinase" evidence="2">
    <location>
        <begin position="1"/>
        <end position="57"/>
    </location>
</feature>
<dbReference type="InterPro" id="IPR003594">
    <property type="entry name" value="HATPase_dom"/>
</dbReference>
<gene>
    <name evidence="3" type="ORF">AVDCRST_MAG93-5047</name>
</gene>
<proteinExistence type="predicted"/>
<evidence type="ECO:0000259" key="2">
    <source>
        <dbReference type="PROSITE" id="PS50109"/>
    </source>
</evidence>
<keyword evidence="1" id="KW-0418">Kinase</keyword>
<dbReference type="GO" id="GO:0016301">
    <property type="term" value="F:kinase activity"/>
    <property type="evidence" value="ECO:0007669"/>
    <property type="project" value="UniProtKB-KW"/>
</dbReference>
<reference evidence="3" key="1">
    <citation type="submission" date="2020-02" db="EMBL/GenBank/DDBJ databases">
        <authorList>
            <person name="Meier V. D."/>
        </authorList>
    </citation>
    <scope>NUCLEOTIDE SEQUENCE</scope>
    <source>
        <strain evidence="3">AVDCRST_MAG93</strain>
    </source>
</reference>
<dbReference type="EMBL" id="CADCTR010001702">
    <property type="protein sequence ID" value="CAA9308230.1"/>
    <property type="molecule type" value="Genomic_DNA"/>
</dbReference>
<name>A0A6J4KLZ8_9CHLR</name>
<evidence type="ECO:0000256" key="1">
    <source>
        <dbReference type="ARBA" id="ARBA00022777"/>
    </source>
</evidence>
<evidence type="ECO:0000313" key="3">
    <source>
        <dbReference type="EMBL" id="CAA9308230.1"/>
    </source>
</evidence>
<dbReference type="InterPro" id="IPR036890">
    <property type="entry name" value="HATPase_C_sf"/>
</dbReference>
<protein>
    <recommendedName>
        <fullName evidence="2">Histidine kinase domain-containing protein</fullName>
    </recommendedName>
</protein>
<accession>A0A6J4KLZ8</accession>